<evidence type="ECO:0000313" key="4">
    <source>
        <dbReference type="Proteomes" id="UP000504844"/>
    </source>
</evidence>
<dbReference type="SUPFAM" id="SSF101874">
    <property type="entry name" value="YceI-like"/>
    <property type="match status" value="1"/>
</dbReference>
<sequence>MMFRSLIAASLLLIGSHAIAAQSLNTAKSQLNFTFKQMNTPVDGNFKNFTAKINFNPAKPETAKAEIIVDLASIDVGGPDGNGEAKKKAWFDIASNPKATFTATSVKALGGGQFETKGKLMIKGVSHDVAGKMTAKTVGNDLLLEGSIPVLRLQYKIGDGVWADTGTVADEVIVKYKLLLTGKAD</sequence>
<keyword evidence="4" id="KW-1185">Reference proteome</keyword>
<dbReference type="PANTHER" id="PTHR34406">
    <property type="entry name" value="PROTEIN YCEI"/>
    <property type="match status" value="1"/>
</dbReference>
<dbReference type="InterPro" id="IPR007372">
    <property type="entry name" value="Lipid/polyisoprenoid-bd_YceI"/>
</dbReference>
<name>A0A6M8SL00_9NEIS</name>
<dbReference type="AlphaFoldDB" id="A0A6M8SL00"/>
<dbReference type="SMART" id="SM00867">
    <property type="entry name" value="YceI"/>
    <property type="match status" value="1"/>
</dbReference>
<feature type="domain" description="Lipid/polyisoprenoid-binding YceI-like" evidence="2">
    <location>
        <begin position="21"/>
        <end position="181"/>
    </location>
</feature>
<protein>
    <submittedName>
        <fullName evidence="3">YceI family protein</fullName>
    </submittedName>
</protein>
<accession>A0A6M8SL00</accession>
<evidence type="ECO:0000256" key="1">
    <source>
        <dbReference type="SAM" id="SignalP"/>
    </source>
</evidence>
<keyword evidence="1" id="KW-0732">Signal</keyword>
<dbReference type="Proteomes" id="UP000504844">
    <property type="component" value="Chromosome"/>
</dbReference>
<dbReference type="EMBL" id="CP054143">
    <property type="protein sequence ID" value="QKJ65321.1"/>
    <property type="molecule type" value="Genomic_DNA"/>
</dbReference>
<dbReference type="Gene3D" id="2.40.128.110">
    <property type="entry name" value="Lipid/polyisoprenoid-binding, YceI-like"/>
    <property type="match status" value="1"/>
</dbReference>
<dbReference type="RefSeq" id="WP_173531831.1">
    <property type="nucleotide sequence ID" value="NZ_CP054143.1"/>
</dbReference>
<dbReference type="KEGG" id="dee:HQN60_00385"/>
<dbReference type="Pfam" id="PF04264">
    <property type="entry name" value="YceI"/>
    <property type="match status" value="1"/>
</dbReference>
<feature type="chain" id="PRO_5026891680" evidence="1">
    <location>
        <begin position="21"/>
        <end position="185"/>
    </location>
</feature>
<proteinExistence type="predicted"/>
<evidence type="ECO:0000313" key="3">
    <source>
        <dbReference type="EMBL" id="QKJ65321.1"/>
    </source>
</evidence>
<feature type="signal peptide" evidence="1">
    <location>
        <begin position="1"/>
        <end position="20"/>
    </location>
</feature>
<gene>
    <name evidence="3" type="ORF">HQN60_00385</name>
</gene>
<dbReference type="PANTHER" id="PTHR34406:SF1">
    <property type="entry name" value="PROTEIN YCEI"/>
    <property type="match status" value="1"/>
</dbReference>
<organism evidence="3 4">
    <name type="scientific">Deefgea piscis</name>
    <dbReference type="NCBI Taxonomy" id="2739061"/>
    <lineage>
        <taxon>Bacteria</taxon>
        <taxon>Pseudomonadati</taxon>
        <taxon>Pseudomonadota</taxon>
        <taxon>Betaproteobacteria</taxon>
        <taxon>Neisseriales</taxon>
        <taxon>Chitinibacteraceae</taxon>
        <taxon>Deefgea</taxon>
    </lineage>
</organism>
<evidence type="ECO:0000259" key="2">
    <source>
        <dbReference type="SMART" id="SM00867"/>
    </source>
</evidence>
<reference evidence="3 4" key="1">
    <citation type="submission" date="2020-05" db="EMBL/GenBank/DDBJ databases">
        <title>Complete genome sequence of Deefgea sp. D17.</title>
        <authorList>
            <person name="Bae J.-W."/>
            <person name="Han J.E."/>
        </authorList>
    </citation>
    <scope>NUCLEOTIDE SEQUENCE [LARGE SCALE GENOMIC DNA]</scope>
    <source>
        <strain evidence="3 4">D17</strain>
    </source>
</reference>
<dbReference type="InterPro" id="IPR036761">
    <property type="entry name" value="TTHA0802/YceI-like_sf"/>
</dbReference>